<evidence type="ECO:0000313" key="2">
    <source>
        <dbReference type="RefSeq" id="XP_010775028.1"/>
    </source>
</evidence>
<name>A0A6I9NIS3_9TELE</name>
<organism evidence="1 2">
    <name type="scientific">Notothenia coriiceps</name>
    <name type="common">black rockcod</name>
    <dbReference type="NCBI Taxonomy" id="8208"/>
    <lineage>
        <taxon>Eukaryota</taxon>
        <taxon>Metazoa</taxon>
        <taxon>Chordata</taxon>
        <taxon>Craniata</taxon>
        <taxon>Vertebrata</taxon>
        <taxon>Euteleostomi</taxon>
        <taxon>Actinopterygii</taxon>
        <taxon>Neopterygii</taxon>
        <taxon>Teleostei</taxon>
        <taxon>Neoteleostei</taxon>
        <taxon>Acanthomorphata</taxon>
        <taxon>Eupercaria</taxon>
        <taxon>Perciformes</taxon>
        <taxon>Notothenioidei</taxon>
        <taxon>Nototheniidae</taxon>
        <taxon>Notothenia</taxon>
    </lineage>
</organism>
<dbReference type="GeneID" id="104950239"/>
<reference evidence="2" key="1">
    <citation type="submission" date="2025-08" db="UniProtKB">
        <authorList>
            <consortium name="RefSeq"/>
        </authorList>
    </citation>
    <scope>IDENTIFICATION</scope>
    <source>
        <tissue evidence="2">Muscle</tissue>
    </source>
</reference>
<sequence>MTGCGLEGNDFLACLTSSKKVMNVNLSEGDKVVFEDVGQGENSMLANESILMRGLVIRSHSNQISIRFHSQMPQVGSALLRYQGFIQQTADDRAEIESHFLKLPLF</sequence>
<dbReference type="RefSeq" id="XP_010775028.1">
    <property type="nucleotide sequence ID" value="XM_010776726.1"/>
</dbReference>
<gene>
    <name evidence="2" type="primary">LOC104950239</name>
</gene>
<dbReference type="KEGG" id="ncc:104950239"/>
<dbReference type="Proteomes" id="UP000504611">
    <property type="component" value="Unplaced"/>
</dbReference>
<proteinExistence type="predicted"/>
<dbReference type="OrthoDB" id="9908249at2759"/>
<keyword evidence="1" id="KW-1185">Reference proteome</keyword>
<accession>A0A6I9NIS3</accession>
<evidence type="ECO:0000313" key="1">
    <source>
        <dbReference type="Proteomes" id="UP000504611"/>
    </source>
</evidence>
<protein>
    <submittedName>
        <fullName evidence="2">Seizure 6-like protein</fullName>
    </submittedName>
</protein>
<dbReference type="AlphaFoldDB" id="A0A6I9NIS3"/>